<feature type="region of interest" description="Disordered" evidence="1">
    <location>
        <begin position="55"/>
        <end position="78"/>
    </location>
</feature>
<dbReference type="Proteomes" id="UP000837857">
    <property type="component" value="Chromosome 7"/>
</dbReference>
<gene>
    <name evidence="2" type="ORF">IPOD504_LOCUS15444</name>
</gene>
<evidence type="ECO:0000256" key="1">
    <source>
        <dbReference type="SAM" id="MobiDB-lite"/>
    </source>
</evidence>
<protein>
    <submittedName>
        <fullName evidence="2">Uncharacterized protein</fullName>
    </submittedName>
</protein>
<evidence type="ECO:0000313" key="3">
    <source>
        <dbReference type="Proteomes" id="UP000837857"/>
    </source>
</evidence>
<accession>A0ABN8J1P3</accession>
<proteinExistence type="predicted"/>
<name>A0ABN8J1P3_9NEOP</name>
<dbReference type="EMBL" id="OW152819">
    <property type="protein sequence ID" value="CAH2073018.1"/>
    <property type="molecule type" value="Genomic_DNA"/>
</dbReference>
<sequence>MSRERETLDVYVSAISVVSVIGAQDTADCPIVPAHRVTLFTSHFFDFAARSGRNKRTSAVPRPSRPSPGRVVPGSPGECGHPGVWGPLELMKFPRPRFPQVVTCGRSFAGAHIAHVAYDRQILPGRNVLISASRRPRSRCAARTTSITASIYSKLHAIQTWRALDGRPGSRASKLTNFSRGPMSPCHGKFAPHCFPSLPSP</sequence>
<reference evidence="2" key="1">
    <citation type="submission" date="2022-03" db="EMBL/GenBank/DDBJ databases">
        <authorList>
            <person name="Martin H S."/>
        </authorList>
    </citation>
    <scope>NUCLEOTIDE SEQUENCE</scope>
</reference>
<feature type="compositionally biased region" description="Low complexity" evidence="1">
    <location>
        <begin position="67"/>
        <end position="76"/>
    </location>
</feature>
<feature type="non-terminal residue" evidence="2">
    <location>
        <position position="201"/>
    </location>
</feature>
<organism evidence="2 3">
    <name type="scientific">Iphiclides podalirius</name>
    <name type="common">scarce swallowtail</name>
    <dbReference type="NCBI Taxonomy" id="110791"/>
    <lineage>
        <taxon>Eukaryota</taxon>
        <taxon>Metazoa</taxon>
        <taxon>Ecdysozoa</taxon>
        <taxon>Arthropoda</taxon>
        <taxon>Hexapoda</taxon>
        <taxon>Insecta</taxon>
        <taxon>Pterygota</taxon>
        <taxon>Neoptera</taxon>
        <taxon>Endopterygota</taxon>
        <taxon>Lepidoptera</taxon>
        <taxon>Glossata</taxon>
        <taxon>Ditrysia</taxon>
        <taxon>Papilionoidea</taxon>
        <taxon>Papilionidae</taxon>
        <taxon>Papilioninae</taxon>
        <taxon>Iphiclides</taxon>
    </lineage>
</organism>
<keyword evidence="3" id="KW-1185">Reference proteome</keyword>
<evidence type="ECO:0000313" key="2">
    <source>
        <dbReference type="EMBL" id="CAH2073018.1"/>
    </source>
</evidence>